<dbReference type="KEGG" id="dpte:113789083"/>
<keyword evidence="1" id="KW-1185">Reference proteome</keyword>
<sequence>MKSSPSSRQKKKYLFIVSTFVYLKPLIRSCVDDNDYDDDYDDHHHLDDEIYPNETKKQDLRHPGFWPNFFSVDDDVTFFFDDDDDDQIVIIIYHNMVTKHNNIMAYYHHLQHGHVTHTP</sequence>
<dbReference type="RefSeq" id="XP_027194370.1">
    <property type="nucleotide sequence ID" value="XM_027338569.1"/>
</dbReference>
<gene>
    <name evidence="2" type="primary">LOC113789083</name>
</gene>
<organism evidence="1 2">
    <name type="scientific">Dermatophagoides pteronyssinus</name>
    <name type="common">European house dust mite</name>
    <dbReference type="NCBI Taxonomy" id="6956"/>
    <lineage>
        <taxon>Eukaryota</taxon>
        <taxon>Metazoa</taxon>
        <taxon>Ecdysozoa</taxon>
        <taxon>Arthropoda</taxon>
        <taxon>Chelicerata</taxon>
        <taxon>Arachnida</taxon>
        <taxon>Acari</taxon>
        <taxon>Acariformes</taxon>
        <taxon>Sarcoptiformes</taxon>
        <taxon>Astigmata</taxon>
        <taxon>Psoroptidia</taxon>
        <taxon>Analgoidea</taxon>
        <taxon>Pyroglyphidae</taxon>
        <taxon>Dermatophagoidinae</taxon>
        <taxon>Dermatophagoides</taxon>
    </lineage>
</organism>
<dbReference type="Proteomes" id="UP000515146">
    <property type="component" value="Unplaced"/>
</dbReference>
<name>A0A6P6XLK1_DERPT</name>
<proteinExistence type="predicted"/>
<dbReference type="InParanoid" id="A0A6P6XLK1"/>
<reference evidence="2" key="1">
    <citation type="submission" date="2025-08" db="UniProtKB">
        <authorList>
            <consortium name="RefSeq"/>
        </authorList>
    </citation>
    <scope>IDENTIFICATION</scope>
    <source>
        <strain evidence="2">Airmid</strain>
    </source>
</reference>
<evidence type="ECO:0000313" key="1">
    <source>
        <dbReference type="Proteomes" id="UP000515146"/>
    </source>
</evidence>
<dbReference type="AlphaFoldDB" id="A0A6P6XLK1"/>
<evidence type="ECO:0000313" key="2">
    <source>
        <dbReference type="RefSeq" id="XP_027194370.1"/>
    </source>
</evidence>
<protein>
    <submittedName>
        <fullName evidence="2">Uncharacterized protein LOC113789083</fullName>
    </submittedName>
</protein>
<accession>A0A6P6XLK1</accession>